<dbReference type="Gene3D" id="2.60.40.10">
    <property type="entry name" value="Immunoglobulins"/>
    <property type="match status" value="1"/>
</dbReference>
<organism evidence="3 4">
    <name type="scientific">Larkinella bovis</name>
    <dbReference type="NCBI Taxonomy" id="683041"/>
    <lineage>
        <taxon>Bacteria</taxon>
        <taxon>Pseudomonadati</taxon>
        <taxon>Bacteroidota</taxon>
        <taxon>Cytophagia</taxon>
        <taxon>Cytophagales</taxon>
        <taxon>Spirosomataceae</taxon>
        <taxon>Larkinella</taxon>
    </lineage>
</organism>
<keyword evidence="1" id="KW-0378">Hydrolase</keyword>
<dbReference type="InterPro" id="IPR013783">
    <property type="entry name" value="Ig-like_fold"/>
</dbReference>
<gene>
    <name evidence="3" type="ORF">ACFPMF_25365</name>
</gene>
<evidence type="ECO:0000313" key="3">
    <source>
        <dbReference type="EMBL" id="MFC5412680.1"/>
    </source>
</evidence>
<dbReference type="Gene3D" id="3.40.50.1110">
    <property type="entry name" value="SGNH hydrolase"/>
    <property type="match status" value="2"/>
</dbReference>
<reference evidence="4" key="1">
    <citation type="journal article" date="2019" name="Int. J. Syst. Evol. Microbiol.">
        <title>The Global Catalogue of Microorganisms (GCM) 10K type strain sequencing project: providing services to taxonomists for standard genome sequencing and annotation.</title>
        <authorList>
            <consortium name="The Broad Institute Genomics Platform"/>
            <consortium name="The Broad Institute Genome Sequencing Center for Infectious Disease"/>
            <person name="Wu L."/>
            <person name="Ma J."/>
        </authorList>
    </citation>
    <scope>NUCLEOTIDE SEQUENCE [LARGE SCALE GENOMIC DNA]</scope>
    <source>
        <strain evidence="4">CCUG 55250</strain>
    </source>
</reference>
<accession>A0ABW0IJX4</accession>
<feature type="domain" description="Sialate O-acetylesterase" evidence="2">
    <location>
        <begin position="105"/>
        <end position="210"/>
    </location>
</feature>
<name>A0ABW0IJX4_9BACT</name>
<evidence type="ECO:0000259" key="2">
    <source>
        <dbReference type="Pfam" id="PF03629"/>
    </source>
</evidence>
<dbReference type="Proteomes" id="UP001596106">
    <property type="component" value="Unassembled WGS sequence"/>
</dbReference>
<dbReference type="InterPro" id="IPR036514">
    <property type="entry name" value="SGNH_hydro_sf"/>
</dbReference>
<dbReference type="InterPro" id="IPR039329">
    <property type="entry name" value="SIAE"/>
</dbReference>
<dbReference type="SUPFAM" id="SSF49785">
    <property type="entry name" value="Galactose-binding domain-like"/>
    <property type="match status" value="1"/>
</dbReference>
<sequence>MLRFVRYAASMGFILMALQTWAEVRLPKVFSSHMVLQRRKPVPVWGWADPGEKVTVHFNNQTKTVKADKSGKWTVRLDPTEAGGPYTMTVQGKKNTVAYDDVLVGDVWICSGQSNMEWPLKASRDAAKEISEANYPQIRHFKVPHDLSLAPKDDIMGGEWKRCTPETAGDFTAVGYFFARELQKELPNIPIGLLNTSWGGTQSESWTSREAMDSFDEFKPVVASMPKTLDDVKKQRMDQLQTQITKLQGNLPNADEVNQWSWADFNDASWQTLRLPDLFDRKAIPGFDGVVWFRRDLTVPVELAGKEMTLQLGTIDDADETYVNGVKVGSTGDKGIQRSYTIPAGTLKAGRNIIAVRVDDLGGGGGFSGKEEQLKLSGHGKDLSLAGDWKYRVADYSRNAPLINPNLTGTILYNAMIAPLIPYAIEGAIWYQGETNAGRAYQYRKTFPLMINDWRSRWGQGDFPFLFVQLASFNAANGTSANGSTWAELREAQTMTLSLPNTGMAVTSDIGESKDIHPKNKQDVGKRLAINALKTVYGQNRVYSGPVFKSMEVSGNKAVLTFDHVGSGLVASDKYGYLKGFEIAGADQKFHWAKAEIQGDKVVVYANEVPNPVSVHYGWADDNGEVNLYNKDGFPAVPFRTDTWKGITEGKQFK</sequence>
<dbReference type="InterPro" id="IPR008979">
    <property type="entry name" value="Galactose-bd-like_sf"/>
</dbReference>
<dbReference type="SUPFAM" id="SSF52266">
    <property type="entry name" value="SGNH hydrolase"/>
    <property type="match status" value="1"/>
</dbReference>
<dbReference type="PANTHER" id="PTHR22901:SF0">
    <property type="entry name" value="SIALATE O-ACETYLESTERASE"/>
    <property type="match status" value="1"/>
</dbReference>
<evidence type="ECO:0000313" key="4">
    <source>
        <dbReference type="Proteomes" id="UP001596106"/>
    </source>
</evidence>
<feature type="domain" description="Sialate O-acetylesterase" evidence="2">
    <location>
        <begin position="412"/>
        <end position="532"/>
    </location>
</feature>
<dbReference type="RefSeq" id="WP_379850431.1">
    <property type="nucleotide sequence ID" value="NZ_JBHSMA010000014.1"/>
</dbReference>
<comment type="caution">
    <text evidence="3">The sequence shown here is derived from an EMBL/GenBank/DDBJ whole genome shotgun (WGS) entry which is preliminary data.</text>
</comment>
<dbReference type="EMBL" id="JBHSMA010000014">
    <property type="protein sequence ID" value="MFC5412680.1"/>
    <property type="molecule type" value="Genomic_DNA"/>
</dbReference>
<proteinExistence type="predicted"/>
<dbReference type="PANTHER" id="PTHR22901">
    <property type="entry name" value="SIALATE O-ACETYLESTERASE"/>
    <property type="match status" value="1"/>
</dbReference>
<protein>
    <submittedName>
        <fullName evidence="3">Sialate O-acetylesterase</fullName>
    </submittedName>
</protein>
<dbReference type="InterPro" id="IPR005181">
    <property type="entry name" value="SASA"/>
</dbReference>
<evidence type="ECO:0000256" key="1">
    <source>
        <dbReference type="ARBA" id="ARBA00022801"/>
    </source>
</evidence>
<dbReference type="Pfam" id="PF03629">
    <property type="entry name" value="SASA"/>
    <property type="match status" value="2"/>
</dbReference>
<keyword evidence="4" id="KW-1185">Reference proteome</keyword>